<proteinExistence type="predicted"/>
<evidence type="ECO:0000313" key="2">
    <source>
        <dbReference type="Proteomes" id="UP001558632"/>
    </source>
</evidence>
<evidence type="ECO:0000313" key="1">
    <source>
        <dbReference type="EMBL" id="KAL1232824.1"/>
    </source>
</evidence>
<organism evidence="1 2">
    <name type="scientific">Trichinella spiralis</name>
    <name type="common">Trichina worm</name>
    <dbReference type="NCBI Taxonomy" id="6334"/>
    <lineage>
        <taxon>Eukaryota</taxon>
        <taxon>Metazoa</taxon>
        <taxon>Ecdysozoa</taxon>
        <taxon>Nematoda</taxon>
        <taxon>Enoplea</taxon>
        <taxon>Dorylaimia</taxon>
        <taxon>Trichinellida</taxon>
        <taxon>Trichinellidae</taxon>
        <taxon>Trichinella</taxon>
    </lineage>
</organism>
<comment type="caution">
    <text evidence="1">The sequence shown here is derived from an EMBL/GenBank/DDBJ whole genome shotgun (WGS) entry which is preliminary data.</text>
</comment>
<keyword evidence="2" id="KW-1185">Reference proteome</keyword>
<dbReference type="Proteomes" id="UP001558632">
    <property type="component" value="Unassembled WGS sequence"/>
</dbReference>
<dbReference type="EMBL" id="JBEUSY010000445">
    <property type="protein sequence ID" value="KAL1232824.1"/>
    <property type="molecule type" value="Genomic_DNA"/>
</dbReference>
<name>A0ABR3KD05_TRISP</name>
<sequence>MTSQNSVQSNRSIFAVFDDKRIEFLFSEYSDSCSLWIGKDGTMGDLALAIPAPDYGLENAKTSFRFNCTGYKQFKISPICNQICAGKFG</sequence>
<gene>
    <name evidence="1" type="ORF">TSPI_10662</name>
</gene>
<accession>A0ABR3KD05</accession>
<protein>
    <submittedName>
        <fullName evidence="1">Inhibitory regulator protein</fullName>
    </submittedName>
</protein>
<reference evidence="1 2" key="1">
    <citation type="submission" date="2024-07" db="EMBL/GenBank/DDBJ databases">
        <title>Enhanced genomic and transcriptomic resources for Trichinella pseudospiralis and T. spiralis underpin the discovery of pronounced molecular differences between stages and species.</title>
        <authorList>
            <person name="Pasi K.K."/>
            <person name="La Rosa G."/>
            <person name="Gomez-Morales M.A."/>
            <person name="Tosini F."/>
            <person name="Sumanam S."/>
            <person name="Young N.D."/>
            <person name="Chang B.C."/>
            <person name="Robin G.B."/>
        </authorList>
    </citation>
    <scope>NUCLEOTIDE SEQUENCE [LARGE SCALE GENOMIC DNA]</scope>
    <source>
        <strain evidence="1">ISS534</strain>
    </source>
</reference>